<dbReference type="PANTHER" id="PTHR10797">
    <property type="entry name" value="CCR4-NOT TRANSCRIPTION COMPLEX SUBUNIT"/>
    <property type="match status" value="1"/>
</dbReference>
<dbReference type="GO" id="GO:0004535">
    <property type="term" value="F:poly(A)-specific ribonuclease activity"/>
    <property type="evidence" value="ECO:0007669"/>
    <property type="project" value="UniProtKB-EC"/>
</dbReference>
<dbReference type="AlphaFoldDB" id="A0AAV0MUE2"/>
<dbReference type="InterPro" id="IPR036397">
    <property type="entry name" value="RNaseH_sf"/>
</dbReference>
<comment type="similarity">
    <text evidence="5">Belongs to the CAF1 family.</text>
</comment>
<comment type="function">
    <text evidence="17">Ubiquitous transcription factor required for a diverse set of processes. It is a component of the CCR4 complex involved in the control of gene expression.</text>
</comment>
<proteinExistence type="inferred from homology"/>
<sequence length="329" mass="36507">MGFHVREVWNHNLAEEISAMEDSLRHYPIVSIDSEFPGCLRPTPRHAGEEVRFADMKFNVDSTDLIQLGVTLSDEKGTVAGIWQFNLEFDLDRDLHAKESILFLKSHGVDFEKLRSHGIERIRFGAAFGGLIRRRSRPLTWVTFHGLYDLAYVVKVVGRRPIPDTAAEFGNVMGKGFDAVVDVKYVARYLEGGAAVAGGEVGLQRLADELGVKRRGEAHTAGSDSLLTALVYSKLKKKVKHVVGLDSYVDFVYGISGRISRQSVAVGTTPPMVIPFGNCRVPVYRIAVPVPVPVPVVYRSCRPQYPIHYQHRRNVPPRLSAAVGYLAAV</sequence>
<dbReference type="InterPro" id="IPR039637">
    <property type="entry name" value="CNOT7/CNOT8/Pop2"/>
</dbReference>
<evidence type="ECO:0000256" key="1">
    <source>
        <dbReference type="ARBA" id="ARBA00001663"/>
    </source>
</evidence>
<keyword evidence="14" id="KW-0805">Transcription regulation</keyword>
<keyword evidence="19" id="KW-1185">Reference proteome</keyword>
<evidence type="ECO:0000256" key="15">
    <source>
        <dbReference type="ARBA" id="ARBA00023163"/>
    </source>
</evidence>
<keyword evidence="12" id="KW-0269">Exonuclease</keyword>
<evidence type="ECO:0000256" key="12">
    <source>
        <dbReference type="ARBA" id="ARBA00022839"/>
    </source>
</evidence>
<dbReference type="GO" id="GO:0005737">
    <property type="term" value="C:cytoplasm"/>
    <property type="evidence" value="ECO:0007669"/>
    <property type="project" value="UniProtKB-SubCell"/>
</dbReference>
<keyword evidence="9" id="KW-0540">Nuclease</keyword>
<dbReference type="Pfam" id="PF04857">
    <property type="entry name" value="CAF1"/>
    <property type="match status" value="2"/>
</dbReference>
<evidence type="ECO:0000256" key="11">
    <source>
        <dbReference type="ARBA" id="ARBA00022801"/>
    </source>
</evidence>
<organism evidence="18 19">
    <name type="scientific">Linum tenue</name>
    <dbReference type="NCBI Taxonomy" id="586396"/>
    <lineage>
        <taxon>Eukaryota</taxon>
        <taxon>Viridiplantae</taxon>
        <taxon>Streptophyta</taxon>
        <taxon>Embryophyta</taxon>
        <taxon>Tracheophyta</taxon>
        <taxon>Spermatophyta</taxon>
        <taxon>Magnoliopsida</taxon>
        <taxon>eudicotyledons</taxon>
        <taxon>Gunneridae</taxon>
        <taxon>Pentapetalae</taxon>
        <taxon>rosids</taxon>
        <taxon>fabids</taxon>
        <taxon>Malpighiales</taxon>
        <taxon>Linaceae</taxon>
        <taxon>Linum</taxon>
    </lineage>
</organism>
<dbReference type="GO" id="GO:0030014">
    <property type="term" value="C:CCR4-NOT complex"/>
    <property type="evidence" value="ECO:0007669"/>
    <property type="project" value="InterPro"/>
</dbReference>
<evidence type="ECO:0000256" key="14">
    <source>
        <dbReference type="ARBA" id="ARBA00023015"/>
    </source>
</evidence>
<evidence type="ECO:0000256" key="3">
    <source>
        <dbReference type="ARBA" id="ARBA00004123"/>
    </source>
</evidence>
<dbReference type="InterPro" id="IPR012337">
    <property type="entry name" value="RNaseH-like_sf"/>
</dbReference>
<evidence type="ECO:0000313" key="18">
    <source>
        <dbReference type="EMBL" id="CAI0449591.1"/>
    </source>
</evidence>
<dbReference type="Proteomes" id="UP001154282">
    <property type="component" value="Unassembled WGS sequence"/>
</dbReference>
<dbReference type="GO" id="GO:0046872">
    <property type="term" value="F:metal ion binding"/>
    <property type="evidence" value="ECO:0007669"/>
    <property type="project" value="UniProtKB-KW"/>
</dbReference>
<dbReference type="InterPro" id="IPR006941">
    <property type="entry name" value="RNase_CAF1"/>
</dbReference>
<evidence type="ECO:0000256" key="17">
    <source>
        <dbReference type="ARBA" id="ARBA00025148"/>
    </source>
</evidence>
<comment type="subcellular location">
    <subcellularLocation>
        <location evidence="4">Cytoplasm</location>
    </subcellularLocation>
    <subcellularLocation>
        <location evidence="3">Nucleus</location>
    </subcellularLocation>
</comment>
<dbReference type="GO" id="GO:0003723">
    <property type="term" value="F:RNA binding"/>
    <property type="evidence" value="ECO:0007669"/>
    <property type="project" value="UniProtKB-KW"/>
</dbReference>
<keyword evidence="13" id="KW-0694">RNA-binding</keyword>
<dbReference type="EC" id="3.1.13.4" evidence="7"/>
<keyword evidence="16" id="KW-0539">Nucleus</keyword>
<gene>
    <name evidence="18" type="ORF">LITE_LOCUS30244</name>
</gene>
<keyword evidence="10" id="KW-0479">Metal-binding</keyword>
<evidence type="ECO:0000256" key="5">
    <source>
        <dbReference type="ARBA" id="ARBA00008372"/>
    </source>
</evidence>
<keyword evidence="15" id="KW-0804">Transcription</keyword>
<dbReference type="GO" id="GO:0005634">
    <property type="term" value="C:nucleus"/>
    <property type="evidence" value="ECO:0007669"/>
    <property type="project" value="UniProtKB-SubCell"/>
</dbReference>
<comment type="caution">
    <text evidence="18">The sequence shown here is derived from an EMBL/GenBank/DDBJ whole genome shotgun (WGS) entry which is preliminary data.</text>
</comment>
<evidence type="ECO:0000256" key="10">
    <source>
        <dbReference type="ARBA" id="ARBA00022723"/>
    </source>
</evidence>
<comment type="cofactor">
    <cofactor evidence="2">
        <name>a divalent metal cation</name>
        <dbReference type="ChEBI" id="CHEBI:60240"/>
    </cofactor>
</comment>
<evidence type="ECO:0000256" key="2">
    <source>
        <dbReference type="ARBA" id="ARBA00001968"/>
    </source>
</evidence>
<evidence type="ECO:0000256" key="7">
    <source>
        <dbReference type="ARBA" id="ARBA00012161"/>
    </source>
</evidence>
<evidence type="ECO:0000256" key="9">
    <source>
        <dbReference type="ARBA" id="ARBA00022722"/>
    </source>
</evidence>
<evidence type="ECO:0000256" key="4">
    <source>
        <dbReference type="ARBA" id="ARBA00004496"/>
    </source>
</evidence>
<evidence type="ECO:0000256" key="6">
    <source>
        <dbReference type="ARBA" id="ARBA00011757"/>
    </source>
</evidence>
<evidence type="ECO:0000256" key="8">
    <source>
        <dbReference type="ARBA" id="ARBA00022490"/>
    </source>
</evidence>
<evidence type="ECO:0000256" key="16">
    <source>
        <dbReference type="ARBA" id="ARBA00023242"/>
    </source>
</evidence>
<evidence type="ECO:0000256" key="13">
    <source>
        <dbReference type="ARBA" id="ARBA00022884"/>
    </source>
</evidence>
<dbReference type="Gene3D" id="3.30.420.10">
    <property type="entry name" value="Ribonuclease H-like superfamily/Ribonuclease H"/>
    <property type="match status" value="1"/>
</dbReference>
<dbReference type="EMBL" id="CAMGYJ010000007">
    <property type="protein sequence ID" value="CAI0449591.1"/>
    <property type="molecule type" value="Genomic_DNA"/>
</dbReference>
<accession>A0AAV0MUE2</accession>
<reference evidence="18" key="1">
    <citation type="submission" date="2022-08" db="EMBL/GenBank/DDBJ databases">
        <authorList>
            <person name="Gutierrez-Valencia J."/>
        </authorList>
    </citation>
    <scope>NUCLEOTIDE SEQUENCE</scope>
</reference>
<keyword evidence="11" id="KW-0378">Hydrolase</keyword>
<comment type="catalytic activity">
    <reaction evidence="1">
        <text>Exonucleolytic cleavage of poly(A) to 5'-AMP.</text>
        <dbReference type="EC" id="3.1.13.4"/>
    </reaction>
</comment>
<protein>
    <recommendedName>
        <fullName evidence="7">poly(A)-specific ribonuclease</fullName>
        <ecNumber evidence="7">3.1.13.4</ecNumber>
    </recommendedName>
</protein>
<evidence type="ECO:0000313" key="19">
    <source>
        <dbReference type="Proteomes" id="UP001154282"/>
    </source>
</evidence>
<name>A0AAV0MUE2_9ROSI</name>
<dbReference type="SUPFAM" id="SSF53098">
    <property type="entry name" value="Ribonuclease H-like"/>
    <property type="match status" value="1"/>
</dbReference>
<keyword evidence="8" id="KW-0963">Cytoplasm</keyword>
<comment type="subunit">
    <text evidence="6">Component of the CCR4-NOT complex, at least composed of CRR4 and CAF1 proteins.</text>
</comment>